<dbReference type="EMBL" id="MNPL01013233">
    <property type="protein sequence ID" value="OQR71887.1"/>
    <property type="molecule type" value="Genomic_DNA"/>
</dbReference>
<feature type="region of interest" description="Disordered" evidence="1">
    <location>
        <begin position="35"/>
        <end position="528"/>
    </location>
</feature>
<feature type="compositionally biased region" description="Polar residues" evidence="1">
    <location>
        <begin position="361"/>
        <end position="383"/>
    </location>
</feature>
<feature type="compositionally biased region" description="Basic and acidic residues" evidence="1">
    <location>
        <begin position="288"/>
        <end position="303"/>
    </location>
</feature>
<feature type="compositionally biased region" description="Low complexity" evidence="1">
    <location>
        <begin position="267"/>
        <end position="283"/>
    </location>
</feature>
<evidence type="ECO:0000313" key="2">
    <source>
        <dbReference type="EMBL" id="OQR71887.1"/>
    </source>
</evidence>
<feature type="compositionally biased region" description="Polar residues" evidence="1">
    <location>
        <begin position="499"/>
        <end position="510"/>
    </location>
</feature>
<feature type="compositionally biased region" description="Low complexity" evidence="1">
    <location>
        <begin position="238"/>
        <end position="254"/>
    </location>
</feature>
<feature type="compositionally biased region" description="Basic and acidic residues" evidence="1">
    <location>
        <begin position="141"/>
        <end position="157"/>
    </location>
</feature>
<feature type="compositionally biased region" description="Low complexity" evidence="1">
    <location>
        <begin position="484"/>
        <end position="498"/>
    </location>
</feature>
<feature type="compositionally biased region" description="Low complexity" evidence="1">
    <location>
        <begin position="38"/>
        <end position="52"/>
    </location>
</feature>
<protein>
    <submittedName>
        <fullName evidence="2">Uncharacterized protein</fullName>
    </submittedName>
</protein>
<feature type="compositionally biased region" description="Basic and acidic residues" evidence="1">
    <location>
        <begin position="84"/>
        <end position="126"/>
    </location>
</feature>
<feature type="compositionally biased region" description="Basic and acidic residues" evidence="1">
    <location>
        <begin position="197"/>
        <end position="237"/>
    </location>
</feature>
<reference evidence="2 3" key="1">
    <citation type="journal article" date="2017" name="Gigascience">
        <title>Draft genome of the honey bee ectoparasitic mite, Tropilaelaps mercedesae, is shaped by the parasitic life history.</title>
        <authorList>
            <person name="Dong X."/>
            <person name="Armstrong S.D."/>
            <person name="Xia D."/>
            <person name="Makepeace B.L."/>
            <person name="Darby A.C."/>
            <person name="Kadowaki T."/>
        </authorList>
    </citation>
    <scope>NUCLEOTIDE SEQUENCE [LARGE SCALE GENOMIC DNA]</scope>
    <source>
        <strain evidence="2">Wuxi-XJTLU</strain>
    </source>
</reference>
<feature type="compositionally biased region" description="Polar residues" evidence="1">
    <location>
        <begin position="333"/>
        <end position="349"/>
    </location>
</feature>
<feature type="compositionally biased region" description="Basic and acidic residues" evidence="1">
    <location>
        <begin position="350"/>
        <end position="360"/>
    </location>
</feature>
<organism evidence="2 3">
    <name type="scientific">Tropilaelaps mercedesae</name>
    <dbReference type="NCBI Taxonomy" id="418985"/>
    <lineage>
        <taxon>Eukaryota</taxon>
        <taxon>Metazoa</taxon>
        <taxon>Ecdysozoa</taxon>
        <taxon>Arthropoda</taxon>
        <taxon>Chelicerata</taxon>
        <taxon>Arachnida</taxon>
        <taxon>Acari</taxon>
        <taxon>Parasitiformes</taxon>
        <taxon>Mesostigmata</taxon>
        <taxon>Gamasina</taxon>
        <taxon>Dermanyssoidea</taxon>
        <taxon>Laelapidae</taxon>
        <taxon>Tropilaelaps</taxon>
    </lineage>
</organism>
<feature type="compositionally biased region" description="Low complexity" evidence="1">
    <location>
        <begin position="391"/>
        <end position="408"/>
    </location>
</feature>
<sequence length="567" mass="63142">MSPVALVRWGGSARSYVLPGRCLVEAPRLRIHRSNNKPCSVLPSSGLGPSPVYASDSELGVQSASYYSDREREPMDHYGNQISQRDRLERGRHRESSLERWEQPHAHQHRTDAYRRDSRDMRDPPHGHPPHGQRESSLSSLHREPLHEHRELRERGSLQHRPAYQPERGEGREREGSLTHESAAVSRRSSTYQRGLESGRDRASRDHGDSRERDTGRHEQAYEHRGSFDRTSEREHAQQATHYSQHSQQQQQQQPRTSASGIDQYAQHQSQHRQSLSHSHAQSYGNTPHRERERETEQEHRSVEQLGSRLRNDGRERGQSAYYSDRGLESDGSETSSVISKLSSTTQSEALHRGASDRRQSSGTRGGQQTSRTLSEFTLQKSQGGPVHPLSSSGRGSSNESSSMSMTTREGREGHSGHGGRELGRGGDRRDALGRRAESVEESTRTSSQSVSEAKEGSEEGSLSDTTTANEDKLGGSSFEIADASPYSSSPYANAKANQSHAAVTPQQKSKGARLGFRNRRKNKVGRGVHRSEEVSFVALRSLQWLLLHAGSLSAGTDVDSFSVVPP</sequence>
<comment type="caution">
    <text evidence="2">The sequence shown here is derived from an EMBL/GenBank/DDBJ whole genome shotgun (WGS) entry which is preliminary data.</text>
</comment>
<feature type="compositionally biased region" description="Basic residues" evidence="1">
    <location>
        <begin position="517"/>
        <end position="528"/>
    </location>
</feature>
<keyword evidence="3" id="KW-1185">Reference proteome</keyword>
<feature type="compositionally biased region" description="Basic and acidic residues" evidence="1">
    <location>
        <begin position="167"/>
        <end position="178"/>
    </location>
</feature>
<proteinExistence type="predicted"/>
<accession>A0A1V9XEC1</accession>
<feature type="compositionally biased region" description="Basic and acidic residues" evidence="1">
    <location>
        <begin position="409"/>
        <end position="444"/>
    </location>
</feature>
<dbReference type="AlphaFoldDB" id="A0A1V9XEC1"/>
<evidence type="ECO:0000313" key="3">
    <source>
        <dbReference type="Proteomes" id="UP000192247"/>
    </source>
</evidence>
<gene>
    <name evidence="2" type="ORF">BIW11_10718</name>
</gene>
<evidence type="ECO:0000256" key="1">
    <source>
        <dbReference type="SAM" id="MobiDB-lite"/>
    </source>
</evidence>
<dbReference type="InParanoid" id="A0A1V9XEC1"/>
<name>A0A1V9XEC1_9ACAR</name>
<dbReference type="Proteomes" id="UP000192247">
    <property type="component" value="Unassembled WGS sequence"/>
</dbReference>